<keyword evidence="2" id="KW-1185">Reference proteome</keyword>
<organism evidence="1 2">
    <name type="scientific">Gossypium australe</name>
    <dbReference type="NCBI Taxonomy" id="47621"/>
    <lineage>
        <taxon>Eukaryota</taxon>
        <taxon>Viridiplantae</taxon>
        <taxon>Streptophyta</taxon>
        <taxon>Embryophyta</taxon>
        <taxon>Tracheophyta</taxon>
        <taxon>Spermatophyta</taxon>
        <taxon>Magnoliopsida</taxon>
        <taxon>eudicotyledons</taxon>
        <taxon>Gunneridae</taxon>
        <taxon>Pentapetalae</taxon>
        <taxon>rosids</taxon>
        <taxon>malvids</taxon>
        <taxon>Malvales</taxon>
        <taxon>Malvaceae</taxon>
        <taxon>Malvoideae</taxon>
        <taxon>Gossypium</taxon>
    </lineage>
</organism>
<dbReference type="Gene3D" id="2.40.70.10">
    <property type="entry name" value="Acid Proteases"/>
    <property type="match status" value="1"/>
</dbReference>
<dbReference type="InterPro" id="IPR021109">
    <property type="entry name" value="Peptidase_aspartic_dom_sf"/>
</dbReference>
<keyword evidence="1" id="KW-0378">Hydrolase</keyword>
<dbReference type="EMBL" id="SMMG02000004">
    <property type="protein sequence ID" value="KAA3477714.1"/>
    <property type="molecule type" value="Genomic_DNA"/>
</dbReference>
<name>A0A5B6W8W0_9ROSI</name>
<proteinExistence type="predicted"/>
<accession>A0A5B6W8W0</accession>
<dbReference type="GO" id="GO:0006508">
    <property type="term" value="P:proteolysis"/>
    <property type="evidence" value="ECO:0007669"/>
    <property type="project" value="UniProtKB-KW"/>
</dbReference>
<gene>
    <name evidence="1" type="ORF">EPI10_011582</name>
</gene>
<reference evidence="2" key="1">
    <citation type="journal article" date="2019" name="Plant Biotechnol. J.">
        <title>Genome sequencing of the Australian wild diploid species Gossypium australe highlights disease resistance and delayed gland morphogenesis.</title>
        <authorList>
            <person name="Cai Y."/>
            <person name="Cai X."/>
            <person name="Wang Q."/>
            <person name="Wang P."/>
            <person name="Zhang Y."/>
            <person name="Cai C."/>
            <person name="Xu Y."/>
            <person name="Wang K."/>
            <person name="Zhou Z."/>
            <person name="Wang C."/>
            <person name="Geng S."/>
            <person name="Li B."/>
            <person name="Dong Q."/>
            <person name="Hou Y."/>
            <person name="Wang H."/>
            <person name="Ai P."/>
            <person name="Liu Z."/>
            <person name="Yi F."/>
            <person name="Sun M."/>
            <person name="An G."/>
            <person name="Cheng J."/>
            <person name="Zhang Y."/>
            <person name="Shi Q."/>
            <person name="Xie Y."/>
            <person name="Shi X."/>
            <person name="Chang Y."/>
            <person name="Huang F."/>
            <person name="Chen Y."/>
            <person name="Hong S."/>
            <person name="Mi L."/>
            <person name="Sun Q."/>
            <person name="Zhang L."/>
            <person name="Zhou B."/>
            <person name="Peng R."/>
            <person name="Zhang X."/>
            <person name="Liu F."/>
        </authorList>
    </citation>
    <scope>NUCLEOTIDE SEQUENCE [LARGE SCALE GENOMIC DNA]</scope>
    <source>
        <strain evidence="2">cv. PA1801</strain>
    </source>
</reference>
<sequence>MMVNKVIKNYPLIFGEHTFLANLFLLSFHEFDAVLRLDWLTRHSAIVDYRARDVRLLTVEGKELLLLSV</sequence>
<dbReference type="Pfam" id="PF08284">
    <property type="entry name" value="RVP_2"/>
    <property type="match status" value="1"/>
</dbReference>
<evidence type="ECO:0000313" key="1">
    <source>
        <dbReference type="EMBL" id="KAA3477714.1"/>
    </source>
</evidence>
<keyword evidence="1" id="KW-0645">Protease</keyword>
<dbReference type="AlphaFoldDB" id="A0A5B6W8W0"/>
<evidence type="ECO:0000313" key="2">
    <source>
        <dbReference type="Proteomes" id="UP000325315"/>
    </source>
</evidence>
<dbReference type="GO" id="GO:0008233">
    <property type="term" value="F:peptidase activity"/>
    <property type="evidence" value="ECO:0007669"/>
    <property type="project" value="UniProtKB-KW"/>
</dbReference>
<comment type="caution">
    <text evidence="1">The sequence shown here is derived from an EMBL/GenBank/DDBJ whole genome shotgun (WGS) entry which is preliminary data.</text>
</comment>
<dbReference type="Proteomes" id="UP000325315">
    <property type="component" value="Unassembled WGS sequence"/>
</dbReference>
<protein>
    <submittedName>
        <fullName evidence="1">Protease</fullName>
    </submittedName>
</protein>